<keyword evidence="4" id="KW-1185">Reference proteome</keyword>
<evidence type="ECO:0000313" key="3">
    <source>
        <dbReference type="EMBL" id="GIG90099.1"/>
    </source>
</evidence>
<feature type="short sequence motif" description="Histidine triad motif" evidence="1">
    <location>
        <begin position="98"/>
        <end position="102"/>
    </location>
</feature>
<dbReference type="EMBL" id="BONW01000022">
    <property type="protein sequence ID" value="GIG90099.1"/>
    <property type="molecule type" value="Genomic_DNA"/>
</dbReference>
<dbReference type="InterPro" id="IPR001310">
    <property type="entry name" value="Histidine_triad_HIT"/>
</dbReference>
<evidence type="ECO:0000256" key="1">
    <source>
        <dbReference type="PROSITE-ProRule" id="PRU00464"/>
    </source>
</evidence>
<dbReference type="PANTHER" id="PTHR46648">
    <property type="entry name" value="HIT FAMILY PROTEIN 1"/>
    <property type="match status" value="1"/>
</dbReference>
<feature type="domain" description="HIT" evidence="2">
    <location>
        <begin position="40"/>
        <end position="116"/>
    </location>
</feature>
<evidence type="ECO:0000259" key="2">
    <source>
        <dbReference type="PROSITE" id="PS51084"/>
    </source>
</evidence>
<evidence type="ECO:0000313" key="4">
    <source>
        <dbReference type="Proteomes" id="UP000646749"/>
    </source>
</evidence>
<dbReference type="SUPFAM" id="SSF54197">
    <property type="entry name" value="HIT-like"/>
    <property type="match status" value="1"/>
</dbReference>
<dbReference type="RefSeq" id="WP_203868502.1">
    <property type="nucleotide sequence ID" value="NZ_BONW01000022.1"/>
</dbReference>
<dbReference type="PROSITE" id="PS51084">
    <property type="entry name" value="HIT_2"/>
    <property type="match status" value="1"/>
</dbReference>
<comment type="caution">
    <text evidence="3">The sequence shown here is derived from an EMBL/GenBank/DDBJ whole genome shotgun (WGS) entry which is preliminary data.</text>
</comment>
<gene>
    <name evidence="3" type="ORF">Pen02_50350</name>
</gene>
<dbReference type="PANTHER" id="PTHR46648:SF1">
    <property type="entry name" value="ADENOSINE 5'-MONOPHOSPHORAMIDASE HNT1"/>
    <property type="match status" value="1"/>
</dbReference>
<dbReference type="Pfam" id="PF01230">
    <property type="entry name" value="HIT"/>
    <property type="match status" value="1"/>
</dbReference>
<dbReference type="Proteomes" id="UP000646749">
    <property type="component" value="Unassembled WGS sequence"/>
</dbReference>
<dbReference type="InterPro" id="IPR036265">
    <property type="entry name" value="HIT-like_sf"/>
</dbReference>
<organism evidence="3 4">
    <name type="scientific">Plantactinospora endophytica</name>
    <dbReference type="NCBI Taxonomy" id="673535"/>
    <lineage>
        <taxon>Bacteria</taxon>
        <taxon>Bacillati</taxon>
        <taxon>Actinomycetota</taxon>
        <taxon>Actinomycetes</taxon>
        <taxon>Micromonosporales</taxon>
        <taxon>Micromonosporaceae</taxon>
        <taxon>Plantactinospora</taxon>
    </lineage>
</organism>
<dbReference type="Gene3D" id="3.30.428.10">
    <property type="entry name" value="HIT-like"/>
    <property type="match status" value="1"/>
</dbReference>
<reference evidence="3 4" key="1">
    <citation type="submission" date="2021-01" db="EMBL/GenBank/DDBJ databases">
        <title>Whole genome shotgun sequence of Plantactinospora endophytica NBRC 110450.</title>
        <authorList>
            <person name="Komaki H."/>
            <person name="Tamura T."/>
        </authorList>
    </citation>
    <scope>NUCLEOTIDE SEQUENCE [LARGE SCALE GENOMIC DNA]</scope>
    <source>
        <strain evidence="3 4">NBRC 110450</strain>
    </source>
</reference>
<name>A0ABQ4E5W6_9ACTN</name>
<protein>
    <recommendedName>
        <fullName evidence="2">HIT domain-containing protein</fullName>
    </recommendedName>
</protein>
<sequence>MADDCYSCRQESDLAAAAPSERVHLTEYWRAAHAFNSSLPGWLILLPRRHVTSIAELTPAEAAELGPLVHQLSETLHAVLRCTKPYVVQFAEAEGFAHVHFHLVPRMPDLPSDHRGPRVFHYLTRPESEWLTLDERNDIAVALSAHLRSG</sequence>
<dbReference type="InterPro" id="IPR011146">
    <property type="entry name" value="HIT-like"/>
</dbReference>
<accession>A0ABQ4E5W6</accession>
<proteinExistence type="predicted"/>